<protein>
    <submittedName>
        <fullName evidence="1">Penton base protein</fullName>
    </submittedName>
</protein>
<name>A0A8S5VTV6_9VIRU</name>
<accession>A0A8S5VTV6</accession>
<sequence length="331" mass="36676">MAEMTAAQRAVLFAQGTRQNWHTLGKKTAGAGESISFVLPKARLLSNIFLDFSFKIGGLTTASDVSFNASEFIEKIELNLNNGFTPFSLSGKALEMLNSTETIWKNNDGSLMSSARFKNTLTDTADFMLYLRNALNDRDTVSYILLQNDTTYAELTVYLKSNPMPIMGATAMKTFECSVTPTLETFTIPTTGLPDLSVLKLVHSRNQMYDSGRSEIKMSTGTIYRKIILAFPADTELDGNIELVFNQADINYSISPHMLSQIAAMRGSDVKYPMSRGRTCYVVDLSYQGILNMGGTRDYIDSEKLTEFSIRFNAKTAGTCEIITETLARLS</sequence>
<evidence type="ECO:0000313" key="1">
    <source>
        <dbReference type="EMBL" id="DAG98324.1"/>
    </source>
</evidence>
<proteinExistence type="predicted"/>
<dbReference type="EMBL" id="BK035399">
    <property type="protein sequence ID" value="DAG98324.1"/>
    <property type="molecule type" value="Genomic_DNA"/>
</dbReference>
<organism evidence="1">
    <name type="scientific">Tectiviridae sp</name>
    <dbReference type="NCBI Taxonomy" id="2831614"/>
    <lineage>
        <taxon>Viruses</taxon>
        <taxon>Varidnaviria</taxon>
        <taxon>Bamfordvirae</taxon>
        <taxon>Preplasmiviricota</taxon>
        <taxon>Prepoliviricotina</taxon>
        <taxon>Tectiliviricetes</taxon>
        <taxon>Kalamavirales</taxon>
        <taxon>Tectiviridae</taxon>
    </lineage>
</organism>
<reference evidence="1" key="1">
    <citation type="journal article" date="2021" name="Proc. Natl. Acad. Sci. U.S.A.">
        <title>A Catalog of Tens of Thousands of Viruses from Human Metagenomes Reveals Hidden Associations with Chronic Diseases.</title>
        <authorList>
            <person name="Tisza M.J."/>
            <person name="Buck C.B."/>
        </authorList>
    </citation>
    <scope>NUCLEOTIDE SEQUENCE</scope>
    <source>
        <strain evidence="1">CtUCb13</strain>
    </source>
</reference>